<organism evidence="7 8">
    <name type="scientific">Allacma fusca</name>
    <dbReference type="NCBI Taxonomy" id="39272"/>
    <lineage>
        <taxon>Eukaryota</taxon>
        <taxon>Metazoa</taxon>
        <taxon>Ecdysozoa</taxon>
        <taxon>Arthropoda</taxon>
        <taxon>Hexapoda</taxon>
        <taxon>Collembola</taxon>
        <taxon>Symphypleona</taxon>
        <taxon>Sminthuridae</taxon>
        <taxon>Allacma</taxon>
    </lineage>
</organism>
<dbReference type="PROSITE" id="PS50010">
    <property type="entry name" value="DH_2"/>
    <property type="match status" value="1"/>
</dbReference>
<reference evidence="7" key="1">
    <citation type="submission" date="2021-06" db="EMBL/GenBank/DDBJ databases">
        <authorList>
            <person name="Hodson N. C."/>
            <person name="Mongue J. A."/>
            <person name="Jaron S. K."/>
        </authorList>
    </citation>
    <scope>NUCLEOTIDE SEQUENCE</scope>
</reference>
<evidence type="ECO:0000256" key="2">
    <source>
        <dbReference type="PROSITE-ProRule" id="PRU00192"/>
    </source>
</evidence>
<dbReference type="InterPro" id="IPR000219">
    <property type="entry name" value="DH_dom"/>
</dbReference>
<dbReference type="PROSITE" id="PS50002">
    <property type="entry name" value="SH3"/>
    <property type="match status" value="1"/>
</dbReference>
<keyword evidence="8" id="KW-1185">Reference proteome</keyword>
<dbReference type="SMART" id="SM00325">
    <property type="entry name" value="RhoGEF"/>
    <property type="match status" value="1"/>
</dbReference>
<evidence type="ECO:0000259" key="4">
    <source>
        <dbReference type="PROSITE" id="PS50002"/>
    </source>
</evidence>
<dbReference type="GO" id="GO:0005085">
    <property type="term" value="F:guanyl-nucleotide exchange factor activity"/>
    <property type="evidence" value="ECO:0007669"/>
    <property type="project" value="InterPro"/>
</dbReference>
<dbReference type="AlphaFoldDB" id="A0A8J2LL05"/>
<feature type="region of interest" description="Disordered" evidence="3">
    <location>
        <begin position="164"/>
        <end position="225"/>
    </location>
</feature>
<feature type="domain" description="DH" evidence="6">
    <location>
        <begin position="416"/>
        <end position="599"/>
    </location>
</feature>
<dbReference type="PROSITE" id="PS50003">
    <property type="entry name" value="PH_DOMAIN"/>
    <property type="match status" value="1"/>
</dbReference>
<feature type="compositionally biased region" description="Polar residues" evidence="3">
    <location>
        <begin position="306"/>
        <end position="315"/>
    </location>
</feature>
<feature type="compositionally biased region" description="Basic residues" evidence="3">
    <location>
        <begin position="238"/>
        <end position="249"/>
    </location>
</feature>
<keyword evidence="1 2" id="KW-0728">SH3 domain</keyword>
<dbReference type="CDD" id="cd00160">
    <property type="entry name" value="RhoGEF"/>
    <property type="match status" value="1"/>
</dbReference>
<feature type="compositionally biased region" description="Polar residues" evidence="3">
    <location>
        <begin position="280"/>
        <end position="292"/>
    </location>
</feature>
<dbReference type="InterPro" id="IPR055251">
    <property type="entry name" value="SOS1_NGEF_PH"/>
</dbReference>
<feature type="domain" description="PH" evidence="5">
    <location>
        <begin position="647"/>
        <end position="746"/>
    </location>
</feature>
<dbReference type="InterPro" id="IPR047271">
    <property type="entry name" value="Ephexin-like"/>
</dbReference>
<evidence type="ECO:0000256" key="3">
    <source>
        <dbReference type="SAM" id="MobiDB-lite"/>
    </source>
</evidence>
<dbReference type="InterPro" id="IPR001452">
    <property type="entry name" value="SH3_domain"/>
</dbReference>
<feature type="compositionally biased region" description="Polar residues" evidence="3">
    <location>
        <begin position="27"/>
        <end position="59"/>
    </location>
</feature>
<dbReference type="Proteomes" id="UP000708208">
    <property type="component" value="Unassembled WGS sequence"/>
</dbReference>
<name>A0A8J2LL05_9HEXA</name>
<evidence type="ECO:0000313" key="8">
    <source>
        <dbReference type="Proteomes" id="UP000708208"/>
    </source>
</evidence>
<feature type="region of interest" description="Disordered" evidence="3">
    <location>
        <begin position="22"/>
        <end position="59"/>
    </location>
</feature>
<comment type="caution">
    <text evidence="7">The sequence shown here is derived from an EMBL/GenBank/DDBJ whole genome shotgun (WGS) entry which is preliminary data.</text>
</comment>
<evidence type="ECO:0000259" key="6">
    <source>
        <dbReference type="PROSITE" id="PS50010"/>
    </source>
</evidence>
<dbReference type="Pfam" id="PF00018">
    <property type="entry name" value="SH3_1"/>
    <property type="match status" value="1"/>
</dbReference>
<feature type="compositionally biased region" description="Basic and acidic residues" evidence="3">
    <location>
        <begin position="214"/>
        <end position="223"/>
    </location>
</feature>
<dbReference type="CDD" id="cd00174">
    <property type="entry name" value="SH3"/>
    <property type="match status" value="1"/>
</dbReference>
<dbReference type="Pfam" id="PF00621">
    <property type="entry name" value="RhoGEF"/>
    <property type="match status" value="1"/>
</dbReference>
<dbReference type="PANTHER" id="PTHR12845:SF5">
    <property type="entry name" value="EPHEXIN, ISOFORM D"/>
    <property type="match status" value="1"/>
</dbReference>
<dbReference type="SMART" id="SM00233">
    <property type="entry name" value="PH"/>
    <property type="match status" value="1"/>
</dbReference>
<gene>
    <name evidence="7" type="ORF">AFUS01_LOCUS34298</name>
</gene>
<dbReference type="OrthoDB" id="27593at2759"/>
<evidence type="ECO:0000256" key="1">
    <source>
        <dbReference type="ARBA" id="ARBA00022443"/>
    </source>
</evidence>
<feature type="compositionally biased region" description="Polar residues" evidence="3">
    <location>
        <begin position="253"/>
        <end position="272"/>
    </location>
</feature>
<evidence type="ECO:0000313" key="7">
    <source>
        <dbReference type="EMBL" id="CAG7824120.1"/>
    </source>
</evidence>
<dbReference type="SMART" id="SM00326">
    <property type="entry name" value="SH3"/>
    <property type="match status" value="1"/>
</dbReference>
<feature type="domain" description="SH3" evidence="4">
    <location>
        <begin position="758"/>
        <end position="818"/>
    </location>
</feature>
<dbReference type="InterPro" id="IPR001849">
    <property type="entry name" value="PH_domain"/>
</dbReference>
<dbReference type="PANTHER" id="PTHR12845">
    <property type="entry name" value="GUANINE NUCLEOTIDE EXCHANGE FACTOR"/>
    <property type="match status" value="1"/>
</dbReference>
<proteinExistence type="predicted"/>
<evidence type="ECO:0000259" key="5">
    <source>
        <dbReference type="PROSITE" id="PS50003"/>
    </source>
</evidence>
<feature type="compositionally biased region" description="Polar residues" evidence="3">
    <location>
        <begin position="164"/>
        <end position="177"/>
    </location>
</feature>
<dbReference type="EMBL" id="CAJVCH010531755">
    <property type="protein sequence ID" value="CAG7824120.1"/>
    <property type="molecule type" value="Genomic_DNA"/>
</dbReference>
<dbReference type="Pfam" id="PF22697">
    <property type="entry name" value="SOS1_NGEF_PH"/>
    <property type="match status" value="1"/>
</dbReference>
<accession>A0A8J2LL05</accession>
<protein>
    <submittedName>
        <fullName evidence="7">Uncharacterized protein</fullName>
    </submittedName>
</protein>
<feature type="region of interest" description="Disordered" evidence="3">
    <location>
        <begin position="238"/>
        <end position="317"/>
    </location>
</feature>
<sequence>MVLEISASRSLIQVPDLVNGRERPYESRTSIQRRPSTSSSVLYSKRSPNSSEHYASSNIKPLDINSPKVLKNPESLDWLRDFYQEHSGTSFCRIKLPAVGMFEEQEISVFVFEGPTESDYEEIQPYECASPYESIYSELVYSPDSGCECVSSCNGGAPVPESHSPNLFPSTKYPNSHSEWDSSPGPTETTQVKPRWQERNDNYVNKFLPPIPDQARRPSKEISGRISTIARSAGRKLTKKMLSIRRLSRTSRDSVNSTPTTVDSSGSVTPSGIYSGGSGNDSTYSDTYSFRNTHLPPSPSSYSSPNTIPNGSSNLMKPEYDEFEDSDFYDSDHELIRNFVSAVQPIYSMEEEPLYQFYTYGISSKPDDTYQPIIPVNLGLTLDMLVPNVGQRTLWCHLPEVANSGILGILSDKQKQLQEAIFEILTSEVSYLKSLQVLISLFYDSPELTSLLSYEQIKHLFGNICQVRDCSQNFLADLLAKWKESWYIQEIGHVIKDYATKRFPIYIDYCRNKPHQDRTLSTLRLSNSDFVHMVRLIEENPKCQLLKMDSFLLLPMQRITRIPLLVNAVLQRTLSQKEKAHCEDALQALTSLVLECNEAARESQNAEETATIVDNIELPRDYGKEALGNFVMKGEFMKNPFDPQGTKRMEINWTLRKSKPVLYWLFIFSRQLVITKKKSSSKYKAMDIIDIQDCRMKVLPYLTGASKDFKHFFMLHFNRRDTVYFLGARAQSEVDRWIKKLDQLQTYSTRGTTSPSNLKERTVQAIFPFKAQREDELSFQQGDILLVSEMQRDGWYFGYKKDSLGERGWFPGNYCCEC</sequence>